<dbReference type="KEGG" id="cml:BN424_1249"/>
<dbReference type="HOGENOM" id="CLU_144662_0_0_9"/>
<dbReference type="RefSeq" id="WP_015076039.1">
    <property type="nucleotide sequence ID" value="NC_019425.2"/>
</dbReference>
<reference evidence="2" key="1">
    <citation type="journal article" date="2013" name="Genome Announc.">
        <title>Complete Chromosome Sequence of Carnobacterium maltaromaticum LMA 28.</title>
        <authorList>
            <person name="Cailliez-Grimal C."/>
            <person name="Chaillou S."/>
            <person name="Anba-Mondoloni J."/>
            <person name="Loux V."/>
            <person name="Afzal M.I."/>
            <person name="Rahman A."/>
            <person name="Kergourlay G."/>
            <person name="Champomier-Verges M.C."/>
            <person name="Zagorec M."/>
            <person name="Dalgaard P."/>
            <person name="Leisner J.J."/>
            <person name="Prevost H."/>
            <person name="Revol-Junelles A.M."/>
            <person name="Borges F."/>
        </authorList>
    </citation>
    <scope>NUCLEOTIDE SEQUENCE</scope>
    <source>
        <strain evidence="2">LMA28</strain>
    </source>
</reference>
<dbReference type="OrthoDB" id="2451627at2"/>
<accession>K8EQ86</accession>
<protein>
    <recommendedName>
        <fullName evidence="3">DUF600 domain-containing protein</fullName>
    </recommendedName>
</protein>
<gene>
    <name evidence="1" type="ORF">BN424_1249</name>
</gene>
<proteinExistence type="predicted"/>
<dbReference type="Proteomes" id="UP000000212">
    <property type="component" value="Chromosome"/>
</dbReference>
<dbReference type="EMBL" id="HE999757">
    <property type="protein sequence ID" value="CCO10691.2"/>
    <property type="molecule type" value="Genomic_DNA"/>
</dbReference>
<evidence type="ECO:0008006" key="3">
    <source>
        <dbReference type="Google" id="ProtNLM"/>
    </source>
</evidence>
<keyword evidence="2" id="KW-1185">Reference proteome</keyword>
<dbReference type="AlphaFoldDB" id="K8EQ86"/>
<sequence>MTKIFEDEFMEVQSDMVSLCLEYIESKADNIYIYASNENNSLTFNVFFEIKGQIATTNEVNKILSSLNMKVDDSIERRRAILKIGVQDLQKIISICTKYNQPVPTEMKLVYNVNSNSLDAHYQYENIYSNTDKASYDIFSEWMQQIKNK</sequence>
<name>K8EQ86_CARML</name>
<organism evidence="1 2">
    <name type="scientific">Carnobacterium maltaromaticum LMA28</name>
    <dbReference type="NCBI Taxonomy" id="1234679"/>
    <lineage>
        <taxon>Bacteria</taxon>
        <taxon>Bacillati</taxon>
        <taxon>Bacillota</taxon>
        <taxon>Bacilli</taxon>
        <taxon>Lactobacillales</taxon>
        <taxon>Carnobacteriaceae</taxon>
        <taxon>Carnobacterium</taxon>
    </lineage>
</organism>
<evidence type="ECO:0000313" key="2">
    <source>
        <dbReference type="Proteomes" id="UP000000212"/>
    </source>
</evidence>
<dbReference type="eggNOG" id="ENOG50307VY">
    <property type="taxonomic scope" value="Bacteria"/>
</dbReference>
<evidence type="ECO:0000313" key="1">
    <source>
        <dbReference type="EMBL" id="CCO10691.2"/>
    </source>
</evidence>